<name>A0A921FZU0_SPOPS</name>
<accession>A0A921FZU0</accession>
<evidence type="ECO:0000313" key="1">
    <source>
        <dbReference type="EMBL" id="HJF32805.1"/>
    </source>
</evidence>
<evidence type="ECO:0000313" key="2">
    <source>
        <dbReference type="Proteomes" id="UP000698173"/>
    </source>
</evidence>
<proteinExistence type="predicted"/>
<reference evidence="1" key="1">
    <citation type="journal article" date="2021" name="PeerJ">
        <title>Extensive microbial diversity within the chicken gut microbiome revealed by metagenomics and culture.</title>
        <authorList>
            <person name="Gilroy R."/>
            <person name="Ravi A."/>
            <person name="Getino M."/>
            <person name="Pursley I."/>
            <person name="Horton D.L."/>
            <person name="Alikhan N.F."/>
            <person name="Baker D."/>
            <person name="Gharbi K."/>
            <person name="Hall N."/>
            <person name="Watson M."/>
            <person name="Adriaenssens E.M."/>
            <person name="Foster-Nyarko E."/>
            <person name="Jarju S."/>
            <person name="Secka A."/>
            <person name="Antonio M."/>
            <person name="Oren A."/>
            <person name="Chaudhuri R.R."/>
            <person name="La Ragione R."/>
            <person name="Hildebrand F."/>
            <person name="Pallen M.J."/>
        </authorList>
    </citation>
    <scope>NUCLEOTIDE SEQUENCE</scope>
    <source>
        <strain evidence="1">CHK171-7178</strain>
    </source>
</reference>
<dbReference type="EMBL" id="DYWT01000217">
    <property type="protein sequence ID" value="HJF32805.1"/>
    <property type="molecule type" value="Genomic_DNA"/>
</dbReference>
<protein>
    <submittedName>
        <fullName evidence="1">Uncharacterized protein</fullName>
    </submittedName>
</protein>
<comment type="caution">
    <text evidence="1">The sequence shown here is derived from an EMBL/GenBank/DDBJ whole genome shotgun (WGS) entry which is preliminary data.</text>
</comment>
<sequence>MEEKSPKINAVLSLELQMALDNMRNTLHFSIEQQKLEAKLHKARFDALLAEGFTDVQALEIVCKKPLYGQ</sequence>
<organism evidence="1 2">
    <name type="scientific">Sporosarcina psychrophila</name>
    <name type="common">Bacillus psychrophilus</name>
    <dbReference type="NCBI Taxonomy" id="1476"/>
    <lineage>
        <taxon>Bacteria</taxon>
        <taxon>Bacillati</taxon>
        <taxon>Bacillota</taxon>
        <taxon>Bacilli</taxon>
        <taxon>Bacillales</taxon>
        <taxon>Caryophanaceae</taxon>
        <taxon>Sporosarcina</taxon>
    </lineage>
</organism>
<gene>
    <name evidence="1" type="ORF">K8V56_13665</name>
</gene>
<dbReference type="AlphaFoldDB" id="A0A921FZU0"/>
<dbReference type="Proteomes" id="UP000698173">
    <property type="component" value="Unassembled WGS sequence"/>
</dbReference>
<reference evidence="1" key="2">
    <citation type="submission" date="2021-09" db="EMBL/GenBank/DDBJ databases">
        <authorList>
            <person name="Gilroy R."/>
        </authorList>
    </citation>
    <scope>NUCLEOTIDE SEQUENCE</scope>
    <source>
        <strain evidence="1">CHK171-7178</strain>
    </source>
</reference>